<evidence type="ECO:0000313" key="2">
    <source>
        <dbReference type="EMBL" id="KAE9147664.1"/>
    </source>
</evidence>
<reference evidence="4 5" key="1">
    <citation type="submission" date="2018-08" db="EMBL/GenBank/DDBJ databases">
        <title>Genomic investigation of the strawberry pathogen Phytophthora fragariae indicates pathogenicity is determined by transcriptional variation in three key races.</title>
        <authorList>
            <person name="Adams T.M."/>
            <person name="Armitage A.D."/>
            <person name="Sobczyk M.K."/>
            <person name="Bates H.J."/>
            <person name="Dunwell J.M."/>
            <person name="Nellist C.F."/>
            <person name="Harrison R.J."/>
        </authorList>
    </citation>
    <scope>NUCLEOTIDE SEQUENCE [LARGE SCALE GENOMIC DNA]</scope>
    <source>
        <strain evidence="3 5">A4</strain>
        <strain evidence="2 4">NOV-27</strain>
        <strain evidence="1 6">NOV-5</strain>
    </source>
</reference>
<dbReference type="Proteomes" id="UP000437068">
    <property type="component" value="Unassembled WGS sequence"/>
</dbReference>
<evidence type="ECO:0000313" key="4">
    <source>
        <dbReference type="Proteomes" id="UP000433483"/>
    </source>
</evidence>
<evidence type="ECO:0000313" key="6">
    <source>
        <dbReference type="Proteomes" id="UP000440732"/>
    </source>
</evidence>
<evidence type="ECO:0000313" key="3">
    <source>
        <dbReference type="EMBL" id="KAE9254071.1"/>
    </source>
</evidence>
<dbReference type="AlphaFoldDB" id="A0A6A3PGA9"/>
<dbReference type="Proteomes" id="UP000440732">
    <property type="component" value="Unassembled WGS sequence"/>
</dbReference>
<evidence type="ECO:0000313" key="1">
    <source>
        <dbReference type="EMBL" id="KAE9053716.1"/>
    </source>
</evidence>
<keyword evidence="4" id="KW-1185">Reference proteome</keyword>
<dbReference type="EMBL" id="QXGE01012333">
    <property type="protein sequence ID" value="KAE9254071.1"/>
    <property type="molecule type" value="Genomic_DNA"/>
</dbReference>
<protein>
    <submittedName>
        <fullName evidence="1">Uncharacterized protein</fullName>
    </submittedName>
</protein>
<dbReference type="EMBL" id="QXGB01011565">
    <property type="protein sequence ID" value="KAE9147664.1"/>
    <property type="molecule type" value="Genomic_DNA"/>
</dbReference>
<dbReference type="EMBL" id="QXGA01012422">
    <property type="protein sequence ID" value="KAE9053716.1"/>
    <property type="molecule type" value="Genomic_DNA"/>
</dbReference>
<accession>A0A6A3PGA9</accession>
<name>A0A6A3PGA9_9STRA</name>
<sequence>MRSRTPALLTVFSGLREKLSSCILPMQQPAHAWSLGSSAMRGTPSAIVNTCS</sequence>
<proteinExistence type="predicted"/>
<gene>
    <name evidence="3" type="ORF">PF001_g33407</name>
    <name evidence="2" type="ORF">PF005_g33606</name>
    <name evidence="1" type="ORF">PF006_g33470</name>
</gene>
<dbReference type="Proteomes" id="UP000433483">
    <property type="component" value="Unassembled WGS sequence"/>
</dbReference>
<comment type="caution">
    <text evidence="1">The sequence shown here is derived from an EMBL/GenBank/DDBJ whole genome shotgun (WGS) entry which is preliminary data.</text>
</comment>
<evidence type="ECO:0000313" key="5">
    <source>
        <dbReference type="Proteomes" id="UP000437068"/>
    </source>
</evidence>
<organism evidence="1 6">
    <name type="scientific">Phytophthora fragariae</name>
    <dbReference type="NCBI Taxonomy" id="53985"/>
    <lineage>
        <taxon>Eukaryota</taxon>
        <taxon>Sar</taxon>
        <taxon>Stramenopiles</taxon>
        <taxon>Oomycota</taxon>
        <taxon>Peronosporomycetes</taxon>
        <taxon>Peronosporales</taxon>
        <taxon>Peronosporaceae</taxon>
        <taxon>Phytophthora</taxon>
    </lineage>
</organism>